<gene>
    <name evidence="1" type="ORF">MGN01_07480</name>
</gene>
<dbReference type="Proteomes" id="UP000321750">
    <property type="component" value="Unassembled WGS sequence"/>
</dbReference>
<dbReference type="RefSeq" id="WP_147045209.1">
    <property type="nucleotide sequence ID" value="NZ_BJZV01000002.1"/>
</dbReference>
<proteinExistence type="predicted"/>
<accession>A0A512JG44</accession>
<comment type="caution">
    <text evidence="1">The sequence shown here is derived from an EMBL/GenBank/DDBJ whole genome shotgun (WGS) entry which is preliminary data.</text>
</comment>
<reference evidence="1 2" key="1">
    <citation type="submission" date="2019-07" db="EMBL/GenBank/DDBJ databases">
        <title>Whole genome shotgun sequence of Methylobacterium gnaphalii NBRC 107716.</title>
        <authorList>
            <person name="Hosoyama A."/>
            <person name="Uohara A."/>
            <person name="Ohji S."/>
            <person name="Ichikawa N."/>
        </authorList>
    </citation>
    <scope>NUCLEOTIDE SEQUENCE [LARGE SCALE GENOMIC DNA]</scope>
    <source>
        <strain evidence="1 2">NBRC 107716</strain>
    </source>
</reference>
<dbReference type="AlphaFoldDB" id="A0A512JG44"/>
<evidence type="ECO:0000313" key="2">
    <source>
        <dbReference type="Proteomes" id="UP000321750"/>
    </source>
</evidence>
<keyword evidence="2" id="KW-1185">Reference proteome</keyword>
<dbReference type="EMBL" id="BJZV01000002">
    <property type="protein sequence ID" value="GEP08903.1"/>
    <property type="molecule type" value="Genomic_DNA"/>
</dbReference>
<organism evidence="1 2">
    <name type="scientific">Methylobacterium gnaphalii</name>
    <dbReference type="NCBI Taxonomy" id="1010610"/>
    <lineage>
        <taxon>Bacteria</taxon>
        <taxon>Pseudomonadati</taxon>
        <taxon>Pseudomonadota</taxon>
        <taxon>Alphaproteobacteria</taxon>
        <taxon>Hyphomicrobiales</taxon>
        <taxon>Methylobacteriaceae</taxon>
        <taxon>Methylobacterium</taxon>
    </lineage>
</organism>
<protein>
    <submittedName>
        <fullName evidence="1">Uncharacterized protein</fullName>
    </submittedName>
</protein>
<name>A0A512JG44_9HYPH</name>
<sequence>MDGRTTSMEGHVRALGAAISRREWSEVEAAHAAIRDRARTAAVSDAELSAMERMGWPEINAFHQELARGQDVREYGGGYWC</sequence>
<evidence type="ECO:0000313" key="1">
    <source>
        <dbReference type="EMBL" id="GEP08903.1"/>
    </source>
</evidence>
<dbReference type="OrthoDB" id="9969981at2"/>